<reference evidence="8 9" key="1">
    <citation type="submission" date="2017-08" db="EMBL/GenBank/DDBJ databases">
        <title>Burning lignite coal seam in the remote Altai Mountains harbors a hydrogen-driven thermophilic microbial community.</title>
        <authorList>
            <person name="Kadnikov V.V."/>
            <person name="Mardanov A.V."/>
            <person name="Ivasenko D."/>
            <person name="Beletsky A.V."/>
            <person name="Karnachuk O.V."/>
            <person name="Ravin N.V."/>
        </authorList>
    </citation>
    <scope>NUCLEOTIDE SEQUENCE [LARGE SCALE GENOMIC DNA]</scope>
    <source>
        <strain evidence="8">AL31</strain>
    </source>
</reference>
<protein>
    <recommendedName>
        <fullName evidence="6 7">Large ribosomal subunit protein bL31</fullName>
    </recommendedName>
</protein>
<comment type="subunit">
    <text evidence="7">Part of the 50S ribosomal subunit.</text>
</comment>
<dbReference type="SUPFAM" id="SSF143800">
    <property type="entry name" value="L28p-like"/>
    <property type="match status" value="1"/>
</dbReference>
<evidence type="ECO:0000313" key="9">
    <source>
        <dbReference type="Proteomes" id="UP000244016"/>
    </source>
</evidence>
<dbReference type="PANTHER" id="PTHR33280:SF1">
    <property type="entry name" value="LARGE RIBOSOMAL SUBUNIT PROTEIN BL31C"/>
    <property type="match status" value="1"/>
</dbReference>
<dbReference type="EMBL" id="PEBW01000001">
    <property type="protein sequence ID" value="PTQ53352.1"/>
    <property type="molecule type" value="Genomic_DNA"/>
</dbReference>
<evidence type="ECO:0000256" key="3">
    <source>
        <dbReference type="ARBA" id="ARBA00022884"/>
    </source>
</evidence>
<dbReference type="Pfam" id="PF01197">
    <property type="entry name" value="Ribosomal_L31"/>
    <property type="match status" value="1"/>
</dbReference>
<dbReference type="InterPro" id="IPR002150">
    <property type="entry name" value="Ribosomal_bL31"/>
</dbReference>
<dbReference type="GO" id="GO:0006412">
    <property type="term" value="P:translation"/>
    <property type="evidence" value="ECO:0007669"/>
    <property type="project" value="UniProtKB-UniRule"/>
</dbReference>
<dbReference type="GO" id="GO:0005840">
    <property type="term" value="C:ribosome"/>
    <property type="evidence" value="ECO:0007669"/>
    <property type="project" value="UniProtKB-KW"/>
</dbReference>
<dbReference type="InterPro" id="IPR034704">
    <property type="entry name" value="Ribosomal_bL28/bL31-like_sf"/>
</dbReference>
<keyword evidence="3 7" id="KW-0694">RNA-binding</keyword>
<keyword evidence="7" id="KW-0479">Metal-binding</keyword>
<dbReference type="PANTHER" id="PTHR33280">
    <property type="entry name" value="50S RIBOSOMAL PROTEIN L31, CHLOROPLASTIC"/>
    <property type="match status" value="1"/>
</dbReference>
<dbReference type="AlphaFoldDB" id="A0A2T5GB11"/>
<dbReference type="PRINTS" id="PR01249">
    <property type="entry name" value="RIBOSOMALL31"/>
</dbReference>
<dbReference type="InterPro" id="IPR042105">
    <property type="entry name" value="Ribosomal_bL31_sf"/>
</dbReference>
<accession>A0A2T5GB11</accession>
<dbReference type="PROSITE" id="PS01143">
    <property type="entry name" value="RIBOSOMAL_L31"/>
    <property type="match status" value="1"/>
</dbReference>
<dbReference type="GO" id="GO:0046872">
    <property type="term" value="F:metal ion binding"/>
    <property type="evidence" value="ECO:0007669"/>
    <property type="project" value="UniProtKB-KW"/>
</dbReference>
<proteinExistence type="inferred from homology"/>
<evidence type="ECO:0000313" key="8">
    <source>
        <dbReference type="EMBL" id="PTQ53352.1"/>
    </source>
</evidence>
<dbReference type="HAMAP" id="MF_00501">
    <property type="entry name" value="Ribosomal_bL31_1"/>
    <property type="match status" value="1"/>
</dbReference>
<dbReference type="NCBIfam" id="NF001809">
    <property type="entry name" value="PRK00528.1"/>
    <property type="match status" value="1"/>
</dbReference>
<sequence>MKRMKKGIHPEFYEDAVVICACGNTFRTGSTKKEIHVEICSACHPFFTGKQKYVDTGGRIERFKKRYNLS</sequence>
<keyword evidence="2 7" id="KW-0699">rRNA-binding</keyword>
<feature type="binding site" evidence="7">
    <location>
        <position position="22"/>
    </location>
    <ligand>
        <name>Zn(2+)</name>
        <dbReference type="ChEBI" id="CHEBI:29105"/>
    </ligand>
</feature>
<dbReference type="GO" id="GO:0003735">
    <property type="term" value="F:structural constituent of ribosome"/>
    <property type="evidence" value="ECO:0007669"/>
    <property type="project" value="InterPro"/>
</dbReference>
<evidence type="ECO:0000256" key="2">
    <source>
        <dbReference type="ARBA" id="ARBA00022730"/>
    </source>
</evidence>
<dbReference type="GO" id="GO:0019843">
    <property type="term" value="F:rRNA binding"/>
    <property type="evidence" value="ECO:0007669"/>
    <property type="project" value="UniProtKB-KW"/>
</dbReference>
<dbReference type="InterPro" id="IPR027491">
    <property type="entry name" value="Ribosomal_bL31_A"/>
</dbReference>
<comment type="caution">
    <text evidence="8">The sequence shown here is derived from an EMBL/GenBank/DDBJ whole genome shotgun (WGS) entry which is preliminary data.</text>
</comment>
<name>A0A2T5GB11_9BACL</name>
<comment type="similarity">
    <text evidence="1 7">Belongs to the bacterial ribosomal protein bL31 family. Type A subfamily.</text>
</comment>
<dbReference type="Proteomes" id="UP000244016">
    <property type="component" value="Unassembled WGS sequence"/>
</dbReference>
<evidence type="ECO:0000256" key="4">
    <source>
        <dbReference type="ARBA" id="ARBA00022980"/>
    </source>
</evidence>
<dbReference type="Gene3D" id="4.10.830.30">
    <property type="entry name" value="Ribosomal protein L31"/>
    <property type="match status" value="1"/>
</dbReference>
<feature type="binding site" evidence="7">
    <location>
        <position position="43"/>
    </location>
    <ligand>
        <name>Zn(2+)</name>
        <dbReference type="ChEBI" id="CHEBI:29105"/>
    </ligand>
</feature>
<dbReference type="NCBIfam" id="NF000612">
    <property type="entry name" value="PRK00019.1"/>
    <property type="match status" value="1"/>
</dbReference>
<keyword evidence="4 7" id="KW-0689">Ribosomal protein</keyword>
<organism evidence="8 9">
    <name type="scientific">Brockia lithotrophica</name>
    <dbReference type="NCBI Taxonomy" id="933949"/>
    <lineage>
        <taxon>Bacteria</taxon>
        <taxon>Bacillati</taxon>
        <taxon>Bacillota</taxon>
        <taxon>Bacilli</taxon>
        <taxon>Bacillales</taxon>
        <taxon>Bacillales Family X. Incertae Sedis</taxon>
        <taxon>Brockia</taxon>
    </lineage>
</organism>
<keyword evidence="5 7" id="KW-0687">Ribonucleoprotein</keyword>
<evidence type="ECO:0000256" key="7">
    <source>
        <dbReference type="HAMAP-Rule" id="MF_00501"/>
    </source>
</evidence>
<feature type="binding site" evidence="7">
    <location>
        <position position="40"/>
    </location>
    <ligand>
        <name>Zn(2+)</name>
        <dbReference type="ChEBI" id="CHEBI:29105"/>
    </ligand>
</feature>
<dbReference type="NCBIfam" id="TIGR00105">
    <property type="entry name" value="L31"/>
    <property type="match status" value="1"/>
</dbReference>
<gene>
    <name evidence="7" type="primary">rpmE</name>
    <name evidence="8" type="ORF">BLITH_0432</name>
</gene>
<evidence type="ECO:0000256" key="6">
    <source>
        <dbReference type="ARBA" id="ARBA00035687"/>
    </source>
</evidence>
<evidence type="ECO:0000256" key="5">
    <source>
        <dbReference type="ARBA" id="ARBA00023274"/>
    </source>
</evidence>
<comment type="cofactor">
    <cofactor evidence="7">
        <name>Zn(2+)</name>
        <dbReference type="ChEBI" id="CHEBI:29105"/>
    </cofactor>
    <text evidence="7">Binds 1 zinc ion per subunit.</text>
</comment>
<comment type="function">
    <text evidence="7">Binds the 23S rRNA.</text>
</comment>
<keyword evidence="7" id="KW-0862">Zinc</keyword>
<evidence type="ECO:0000256" key="1">
    <source>
        <dbReference type="ARBA" id="ARBA00009296"/>
    </source>
</evidence>
<feature type="binding site" evidence="7">
    <location>
        <position position="20"/>
    </location>
    <ligand>
        <name>Zn(2+)</name>
        <dbReference type="ChEBI" id="CHEBI:29105"/>
    </ligand>
</feature>
<dbReference type="GO" id="GO:1990904">
    <property type="term" value="C:ribonucleoprotein complex"/>
    <property type="evidence" value="ECO:0007669"/>
    <property type="project" value="UniProtKB-KW"/>
</dbReference>